<name>A0A854C2L4_9BACT</name>
<organism evidence="12 13">
    <name type="scientific">Phocaeicola plebeius</name>
    <dbReference type="NCBI Taxonomy" id="310297"/>
    <lineage>
        <taxon>Bacteria</taxon>
        <taxon>Pseudomonadati</taxon>
        <taxon>Bacteroidota</taxon>
        <taxon>Bacteroidia</taxon>
        <taxon>Bacteroidales</taxon>
        <taxon>Bacteroidaceae</taxon>
        <taxon>Phocaeicola</taxon>
    </lineage>
</organism>
<dbReference type="InterPro" id="IPR037682">
    <property type="entry name" value="TonB_C"/>
</dbReference>
<keyword evidence="6 10" id="KW-0812">Transmembrane</keyword>
<evidence type="ECO:0000256" key="7">
    <source>
        <dbReference type="ARBA" id="ARBA00022927"/>
    </source>
</evidence>
<feature type="transmembrane region" description="Helical" evidence="10">
    <location>
        <begin position="267"/>
        <end position="286"/>
    </location>
</feature>
<comment type="caution">
    <text evidence="12">The sequence shown here is derived from an EMBL/GenBank/DDBJ whole genome shotgun (WGS) entry which is preliminary data.</text>
</comment>
<proteinExistence type="inferred from homology"/>
<sequence>MLYLLQVNVGLILFYALYKLVCTRDTFFRSRRFILIVSLVLPFILPFIDVREWLEIRDRVIMLTHFDYSAVLPEIVVGSEAAETGNRVFVLSEWIGYLYLAGVVVLLVRLAVQAFSLYRLIVRMPEKEINGVRVKCLNDPSGPFSFFGWIFMNPAAVKEDEISEILTHEMAHVKQHHSVDVFLAEMVSICCWMNPFAWLLKREVRLNLEFLADRKVMEAGFATKSYQYHLLGLAYNHKYGLSNNFNFSHLKQRIIMMNKKKSNAAGHIKYALFVLPAFALLVAGNISCSQDASQTEDAKEEVVAPVSPDAKEAPADSTAKEEVFMVAEQMPEFPGGMKELLKFLQENVKYPENAMKNNVQGRVIVQFVVEKDGTPTEFKVLRSVDPDLDAEALRVMKAMPKWKPGMQKGQVVRVKFTVPVSFKLQ</sequence>
<evidence type="ECO:0000259" key="11">
    <source>
        <dbReference type="PROSITE" id="PS52015"/>
    </source>
</evidence>
<dbReference type="Proteomes" id="UP000186685">
    <property type="component" value="Unassembled WGS sequence"/>
</dbReference>
<feature type="transmembrane region" description="Helical" evidence="10">
    <location>
        <begin position="6"/>
        <end position="21"/>
    </location>
</feature>
<dbReference type="PANTHER" id="PTHR33446">
    <property type="entry name" value="PROTEIN TONB-RELATED"/>
    <property type="match status" value="1"/>
</dbReference>
<dbReference type="GO" id="GO:0055085">
    <property type="term" value="P:transmembrane transport"/>
    <property type="evidence" value="ECO:0007669"/>
    <property type="project" value="InterPro"/>
</dbReference>
<dbReference type="CDD" id="cd07341">
    <property type="entry name" value="M56_BlaR1_MecR1_like"/>
    <property type="match status" value="1"/>
</dbReference>
<dbReference type="Pfam" id="PF03544">
    <property type="entry name" value="TonB_C"/>
    <property type="match status" value="1"/>
</dbReference>
<evidence type="ECO:0000256" key="2">
    <source>
        <dbReference type="ARBA" id="ARBA00006555"/>
    </source>
</evidence>
<feature type="transmembrane region" description="Helical" evidence="10">
    <location>
        <begin position="33"/>
        <end position="50"/>
    </location>
</feature>
<dbReference type="InterPro" id="IPR051045">
    <property type="entry name" value="TonB-dependent_transducer"/>
</dbReference>
<dbReference type="EMBL" id="MNQR01000052">
    <property type="protein sequence ID" value="OKZ06437.1"/>
    <property type="molecule type" value="Genomic_DNA"/>
</dbReference>
<dbReference type="InterPro" id="IPR008756">
    <property type="entry name" value="Peptidase_M56"/>
</dbReference>
<dbReference type="AlphaFoldDB" id="A0A854C2L4"/>
<evidence type="ECO:0000256" key="4">
    <source>
        <dbReference type="ARBA" id="ARBA00022475"/>
    </source>
</evidence>
<evidence type="ECO:0000256" key="10">
    <source>
        <dbReference type="SAM" id="Phobius"/>
    </source>
</evidence>
<feature type="transmembrane region" description="Helical" evidence="10">
    <location>
        <begin position="94"/>
        <end position="118"/>
    </location>
</feature>
<evidence type="ECO:0000256" key="9">
    <source>
        <dbReference type="ARBA" id="ARBA00023136"/>
    </source>
</evidence>
<comment type="subcellular location">
    <subcellularLocation>
        <location evidence="1">Cell inner membrane</location>
        <topology evidence="1">Single-pass membrane protein</topology>
        <orientation evidence="1">Periplasmic side</orientation>
    </subcellularLocation>
</comment>
<protein>
    <recommendedName>
        <fullName evidence="11">TonB C-terminal domain-containing protein</fullName>
    </recommendedName>
</protein>
<gene>
    <name evidence="12" type="ORF">BHV76_11395</name>
</gene>
<dbReference type="GO" id="GO:0098797">
    <property type="term" value="C:plasma membrane protein complex"/>
    <property type="evidence" value="ECO:0007669"/>
    <property type="project" value="TreeGrafter"/>
</dbReference>
<feature type="domain" description="TonB C-terminal" evidence="11">
    <location>
        <begin position="335"/>
        <end position="425"/>
    </location>
</feature>
<evidence type="ECO:0000256" key="6">
    <source>
        <dbReference type="ARBA" id="ARBA00022692"/>
    </source>
</evidence>
<evidence type="ECO:0000256" key="5">
    <source>
        <dbReference type="ARBA" id="ARBA00022519"/>
    </source>
</evidence>
<dbReference type="NCBIfam" id="TIGR01352">
    <property type="entry name" value="tonB_Cterm"/>
    <property type="match status" value="1"/>
</dbReference>
<dbReference type="GO" id="GO:0015031">
    <property type="term" value="P:protein transport"/>
    <property type="evidence" value="ECO:0007669"/>
    <property type="project" value="UniProtKB-KW"/>
</dbReference>
<accession>A0A854C2L4</accession>
<evidence type="ECO:0000256" key="8">
    <source>
        <dbReference type="ARBA" id="ARBA00022989"/>
    </source>
</evidence>
<keyword evidence="4" id="KW-1003">Cell membrane</keyword>
<dbReference type="Gene3D" id="3.30.1150.10">
    <property type="match status" value="1"/>
</dbReference>
<keyword evidence="9 10" id="KW-0472">Membrane</keyword>
<dbReference type="SUPFAM" id="SSF74653">
    <property type="entry name" value="TolA/TonB C-terminal domain"/>
    <property type="match status" value="1"/>
</dbReference>
<dbReference type="GO" id="GO:0031992">
    <property type="term" value="F:energy transducer activity"/>
    <property type="evidence" value="ECO:0007669"/>
    <property type="project" value="TreeGrafter"/>
</dbReference>
<dbReference type="InterPro" id="IPR006260">
    <property type="entry name" value="TonB/TolA_C"/>
</dbReference>
<keyword evidence="8 10" id="KW-1133">Transmembrane helix</keyword>
<keyword evidence="7" id="KW-0653">Protein transport</keyword>
<dbReference type="PANTHER" id="PTHR33446:SF2">
    <property type="entry name" value="PROTEIN TONB"/>
    <property type="match status" value="1"/>
</dbReference>
<keyword evidence="3" id="KW-0813">Transport</keyword>
<dbReference type="Pfam" id="PF05569">
    <property type="entry name" value="Peptidase_M56"/>
    <property type="match status" value="1"/>
</dbReference>
<evidence type="ECO:0000313" key="13">
    <source>
        <dbReference type="Proteomes" id="UP000186685"/>
    </source>
</evidence>
<keyword evidence="5" id="KW-0997">Cell inner membrane</keyword>
<evidence type="ECO:0000313" key="12">
    <source>
        <dbReference type="EMBL" id="OKZ06437.1"/>
    </source>
</evidence>
<comment type="similarity">
    <text evidence="2">Belongs to the TonB family.</text>
</comment>
<dbReference type="FunFam" id="3.30.1150.10:FF:000002">
    <property type="entry name" value="Energy transducer TonB"/>
    <property type="match status" value="1"/>
</dbReference>
<evidence type="ECO:0000256" key="1">
    <source>
        <dbReference type="ARBA" id="ARBA00004383"/>
    </source>
</evidence>
<evidence type="ECO:0000256" key="3">
    <source>
        <dbReference type="ARBA" id="ARBA00022448"/>
    </source>
</evidence>
<dbReference type="PROSITE" id="PS52015">
    <property type="entry name" value="TONB_CTD"/>
    <property type="match status" value="1"/>
</dbReference>
<reference evidence="12 13" key="1">
    <citation type="journal article" date="2016" name="Nat. Biotechnol.">
        <title>Measurement of bacterial replication rates in microbial communities.</title>
        <authorList>
            <person name="Brown C.T."/>
            <person name="Olm M.R."/>
            <person name="Thomas B.C."/>
            <person name="Banfield J.F."/>
        </authorList>
    </citation>
    <scope>NUCLEOTIDE SEQUENCE [LARGE SCALE GENOMIC DNA]</scope>
    <source>
        <strain evidence="12">45_130</strain>
    </source>
</reference>